<sequence>MEGGDSGGDAVKPPMDSQQAPPYSTEVGPPAPAPAGYPQAGAGGYPPQQGGYPQQGYPPPQQGYPPPSGQPGYPPQQQQGYPPQQQGYPPQQQQPPTVVAIQQPAPATQVVVTGGCPTCHVGMMTDSYTACGIILAICFFPLGVICCLMMKERKCTNCGATFG</sequence>
<keyword evidence="6 13" id="KW-1133">Transmembrane helix</keyword>
<dbReference type="PANTHER" id="PTHR13551">
    <property type="entry name" value="BRAIN PROTEIN I3"/>
    <property type="match status" value="1"/>
</dbReference>
<evidence type="ECO:0000256" key="7">
    <source>
        <dbReference type="ARBA" id="ARBA00023136"/>
    </source>
</evidence>
<accession>A0A914ALM0</accession>
<name>A0A914ALM0_PATMI</name>
<keyword evidence="8" id="KW-0458">Lysosome</keyword>
<evidence type="ECO:0000256" key="11">
    <source>
        <dbReference type="ARBA" id="ARBA00046593"/>
    </source>
</evidence>
<comment type="subcellular location">
    <subcellularLocation>
        <location evidence="2">Cytoplasm</location>
        <location evidence="2">Perinuclear region</location>
    </subcellularLocation>
    <subcellularLocation>
        <location evidence="1">Lysosome membrane</location>
        <topology evidence="1">Multi-pass membrane protein</topology>
    </subcellularLocation>
</comment>
<evidence type="ECO:0000256" key="13">
    <source>
        <dbReference type="SAM" id="Phobius"/>
    </source>
</evidence>
<keyword evidence="15" id="KW-1185">Reference proteome</keyword>
<organism evidence="14 15">
    <name type="scientific">Patiria miniata</name>
    <name type="common">Bat star</name>
    <name type="synonym">Asterina miniata</name>
    <dbReference type="NCBI Taxonomy" id="46514"/>
    <lineage>
        <taxon>Eukaryota</taxon>
        <taxon>Metazoa</taxon>
        <taxon>Echinodermata</taxon>
        <taxon>Eleutherozoa</taxon>
        <taxon>Asterozoa</taxon>
        <taxon>Asteroidea</taxon>
        <taxon>Valvatacea</taxon>
        <taxon>Valvatida</taxon>
        <taxon>Asterinidae</taxon>
        <taxon>Patiria</taxon>
    </lineage>
</organism>
<dbReference type="GeneID" id="119734822"/>
<feature type="compositionally biased region" description="Low complexity" evidence="12">
    <location>
        <begin position="36"/>
        <end position="55"/>
    </location>
</feature>
<evidence type="ECO:0000256" key="10">
    <source>
        <dbReference type="ARBA" id="ARBA00035449"/>
    </source>
</evidence>
<evidence type="ECO:0000313" key="14">
    <source>
        <dbReference type="EnsemblMetazoa" id="XP_038064324.1"/>
    </source>
</evidence>
<evidence type="ECO:0000256" key="1">
    <source>
        <dbReference type="ARBA" id="ARBA00004155"/>
    </source>
</evidence>
<evidence type="ECO:0000256" key="5">
    <source>
        <dbReference type="ARBA" id="ARBA00022692"/>
    </source>
</evidence>
<comment type="similarity">
    <text evidence="3">Belongs to the BRI3 family.</text>
</comment>
<dbReference type="Proteomes" id="UP000887568">
    <property type="component" value="Unplaced"/>
</dbReference>
<evidence type="ECO:0000256" key="8">
    <source>
        <dbReference type="ARBA" id="ARBA00023228"/>
    </source>
</evidence>
<dbReference type="PANTHER" id="PTHR13551:SF1">
    <property type="entry name" value="MEMBRANE PROTEIN BRI3"/>
    <property type="match status" value="1"/>
</dbReference>
<keyword evidence="7 13" id="KW-0472">Membrane</keyword>
<protein>
    <recommendedName>
        <fullName evidence="9">Membrane protein BRI3</fullName>
    </recommendedName>
    <alternativeName>
        <fullName evidence="10">Brain protein I3</fullName>
    </alternativeName>
</protein>
<dbReference type="OrthoDB" id="2564984at2759"/>
<feature type="compositionally biased region" description="Low complexity" evidence="12">
    <location>
        <begin position="75"/>
        <end position="96"/>
    </location>
</feature>
<proteinExistence type="inferred from homology"/>
<dbReference type="EnsemblMetazoa" id="XM_038208396.1">
    <property type="protein sequence ID" value="XP_038064324.1"/>
    <property type="gene ID" value="LOC119734822"/>
</dbReference>
<evidence type="ECO:0000313" key="15">
    <source>
        <dbReference type="Proteomes" id="UP000887568"/>
    </source>
</evidence>
<evidence type="ECO:0000256" key="3">
    <source>
        <dbReference type="ARBA" id="ARBA00008090"/>
    </source>
</evidence>
<evidence type="ECO:0000256" key="12">
    <source>
        <dbReference type="SAM" id="MobiDB-lite"/>
    </source>
</evidence>
<dbReference type="Pfam" id="PF10164">
    <property type="entry name" value="BRI3"/>
    <property type="match status" value="1"/>
</dbReference>
<dbReference type="InterPro" id="IPR019317">
    <property type="entry name" value="BRI3"/>
</dbReference>
<dbReference type="RefSeq" id="XP_038064324.1">
    <property type="nucleotide sequence ID" value="XM_038208396.1"/>
</dbReference>
<dbReference type="GO" id="GO:0005765">
    <property type="term" value="C:lysosomal membrane"/>
    <property type="evidence" value="ECO:0007669"/>
    <property type="project" value="UniProtKB-SubCell"/>
</dbReference>
<dbReference type="GO" id="GO:0048471">
    <property type="term" value="C:perinuclear region of cytoplasm"/>
    <property type="evidence" value="ECO:0007669"/>
    <property type="project" value="UniProtKB-SubCell"/>
</dbReference>
<feature type="region of interest" description="Disordered" evidence="12">
    <location>
        <begin position="1"/>
        <end position="98"/>
    </location>
</feature>
<evidence type="ECO:0000256" key="9">
    <source>
        <dbReference type="ARBA" id="ARBA00035284"/>
    </source>
</evidence>
<feature type="compositionally biased region" description="Pro residues" evidence="12">
    <location>
        <begin position="56"/>
        <end position="74"/>
    </location>
</feature>
<dbReference type="OMA" id="CHAGVIT"/>
<dbReference type="AlphaFoldDB" id="A0A914ALM0"/>
<evidence type="ECO:0000256" key="4">
    <source>
        <dbReference type="ARBA" id="ARBA00022490"/>
    </source>
</evidence>
<evidence type="ECO:0000256" key="6">
    <source>
        <dbReference type="ARBA" id="ARBA00022989"/>
    </source>
</evidence>
<keyword evidence="4" id="KW-0963">Cytoplasm</keyword>
<comment type="subunit">
    <text evidence="11">Interacts with BRI3BP. Interacts with MGAT1 and IFITM3.</text>
</comment>
<keyword evidence="5 13" id="KW-0812">Transmembrane</keyword>
<reference evidence="14" key="1">
    <citation type="submission" date="2022-11" db="UniProtKB">
        <authorList>
            <consortium name="EnsemblMetazoa"/>
        </authorList>
    </citation>
    <scope>IDENTIFICATION</scope>
</reference>
<evidence type="ECO:0000256" key="2">
    <source>
        <dbReference type="ARBA" id="ARBA00004556"/>
    </source>
</evidence>
<feature type="transmembrane region" description="Helical" evidence="13">
    <location>
        <begin position="127"/>
        <end position="148"/>
    </location>
</feature>